<sequence length="93" mass="10638">MAKKLLDSISSASEATQENEYIYGMVTKIEGDDLNFLLSVFGTCDNWQPLPYASVKSFRNLGGMRCIHDDNIYPYFRLEFKTKASIDIVDEEE</sequence>
<evidence type="ECO:0000313" key="2">
    <source>
        <dbReference type="Proteomes" id="UP000295197"/>
    </source>
</evidence>
<dbReference type="AlphaFoldDB" id="A0A4R3VVU9"/>
<reference evidence="1 2" key="1">
    <citation type="submission" date="2019-03" db="EMBL/GenBank/DDBJ databases">
        <title>Genomic Encyclopedia of Type Strains, Phase IV (KMG-IV): sequencing the most valuable type-strain genomes for metagenomic binning, comparative biology and taxonomic classification.</title>
        <authorList>
            <person name="Goeker M."/>
        </authorList>
    </citation>
    <scope>NUCLEOTIDE SEQUENCE [LARGE SCALE GENOMIC DNA]</scope>
    <source>
        <strain evidence="1 2">DSM 22362</strain>
    </source>
</reference>
<accession>A0A4R3VVU9</accession>
<dbReference type="Proteomes" id="UP000295197">
    <property type="component" value="Unassembled WGS sequence"/>
</dbReference>
<dbReference type="RefSeq" id="WP_132778540.1">
    <property type="nucleotide sequence ID" value="NZ_SMBZ01000042.1"/>
</dbReference>
<proteinExistence type="predicted"/>
<organism evidence="1 2">
    <name type="scientific">Sphingobacterium alimentarium</name>
    <dbReference type="NCBI Taxonomy" id="797292"/>
    <lineage>
        <taxon>Bacteria</taxon>
        <taxon>Pseudomonadati</taxon>
        <taxon>Bacteroidota</taxon>
        <taxon>Sphingobacteriia</taxon>
        <taxon>Sphingobacteriales</taxon>
        <taxon>Sphingobacteriaceae</taxon>
        <taxon>Sphingobacterium</taxon>
    </lineage>
</organism>
<comment type="caution">
    <text evidence="1">The sequence shown here is derived from an EMBL/GenBank/DDBJ whole genome shotgun (WGS) entry which is preliminary data.</text>
</comment>
<protein>
    <submittedName>
        <fullName evidence="1">Uncharacterized protein</fullName>
    </submittedName>
</protein>
<gene>
    <name evidence="1" type="ORF">EDC17_104210</name>
</gene>
<evidence type="ECO:0000313" key="1">
    <source>
        <dbReference type="EMBL" id="TCV09572.1"/>
    </source>
</evidence>
<dbReference type="EMBL" id="SMBZ01000042">
    <property type="protein sequence ID" value="TCV09572.1"/>
    <property type="molecule type" value="Genomic_DNA"/>
</dbReference>
<keyword evidence="2" id="KW-1185">Reference proteome</keyword>
<name>A0A4R3VVU9_9SPHI</name>